<accession>F8FB31</accession>
<dbReference type="HOGENOM" id="CLU_3273781_0_0_9"/>
<dbReference type="InterPro" id="IPR036426">
    <property type="entry name" value="Bulb-type_lectin_dom_sf"/>
</dbReference>
<dbReference type="PROSITE" id="PS50927">
    <property type="entry name" value="BULB_LECTIN"/>
    <property type="match status" value="1"/>
</dbReference>
<dbReference type="KEGG" id="pms:KNP414_03116"/>
<name>F8FB31_PAEMK</name>
<protein>
    <recommendedName>
        <fullName evidence="1">Bulb-type lectin domain-containing protein</fullName>
    </recommendedName>
</protein>
<reference evidence="2 3" key="2">
    <citation type="journal article" date="2013" name="Genome Announc.">
        <title>Genome Sequence of Growth-Improving Paenibacillus mucilaginosus Strain KNP414.</title>
        <authorList>
            <person name="Lu J.J."/>
            <person name="Wang J.F."/>
            <person name="Hu X.F."/>
        </authorList>
    </citation>
    <scope>NUCLEOTIDE SEQUENCE [LARGE SCALE GENOMIC DNA]</scope>
    <source>
        <strain evidence="2 3">KNP414</strain>
    </source>
</reference>
<evidence type="ECO:0000313" key="2">
    <source>
        <dbReference type="EMBL" id="AEI41674.1"/>
    </source>
</evidence>
<dbReference type="InterPro" id="IPR001480">
    <property type="entry name" value="Bulb-type_lectin_dom"/>
</dbReference>
<evidence type="ECO:0000259" key="1">
    <source>
        <dbReference type="PROSITE" id="PS50927"/>
    </source>
</evidence>
<dbReference type="Proteomes" id="UP000006620">
    <property type="component" value="Chromosome"/>
</dbReference>
<sequence length="41" mass="4616">MPTNLSGDLLIVQDDGNLVLYNTKDTARGWYPVWASNTYGR</sequence>
<reference evidence="3" key="1">
    <citation type="submission" date="2011-06" db="EMBL/GenBank/DDBJ databases">
        <title>Complete genome sequence of Paenibacillus mucilaginosus KNP414.</title>
        <authorList>
            <person name="Wang J."/>
            <person name="Hu S."/>
            <person name="Hu X."/>
            <person name="Zhang B."/>
            <person name="Dong D."/>
            <person name="Zhang S."/>
            <person name="Zhao K."/>
            <person name="Wu D."/>
        </authorList>
    </citation>
    <scope>NUCLEOTIDE SEQUENCE [LARGE SCALE GENOMIC DNA]</scope>
    <source>
        <strain evidence="3">KNP414</strain>
    </source>
</reference>
<feature type="domain" description="Bulb-type lectin" evidence="1">
    <location>
        <begin position="1"/>
        <end position="41"/>
    </location>
</feature>
<dbReference type="EMBL" id="CP002869">
    <property type="protein sequence ID" value="AEI41674.1"/>
    <property type="molecule type" value="Genomic_DNA"/>
</dbReference>
<organism evidence="2 3">
    <name type="scientific">Paenibacillus mucilaginosus (strain KNP414)</name>
    <dbReference type="NCBI Taxonomy" id="1036673"/>
    <lineage>
        <taxon>Bacteria</taxon>
        <taxon>Bacillati</taxon>
        <taxon>Bacillota</taxon>
        <taxon>Bacilli</taxon>
        <taxon>Bacillales</taxon>
        <taxon>Paenibacillaceae</taxon>
        <taxon>Paenibacillus</taxon>
    </lineage>
</organism>
<dbReference type="Gene3D" id="2.90.10.10">
    <property type="entry name" value="Bulb-type lectin domain"/>
    <property type="match status" value="1"/>
</dbReference>
<evidence type="ECO:0000313" key="3">
    <source>
        <dbReference type="Proteomes" id="UP000006620"/>
    </source>
</evidence>
<dbReference type="SUPFAM" id="SSF51110">
    <property type="entry name" value="alpha-D-mannose-specific plant lectins"/>
    <property type="match status" value="1"/>
</dbReference>
<proteinExistence type="predicted"/>
<dbReference type="AlphaFoldDB" id="F8FB31"/>
<gene>
    <name evidence="2" type="ordered locus">KNP414_03116</name>
</gene>